<protein>
    <submittedName>
        <fullName evidence="1">Uncharacterized protein</fullName>
    </submittedName>
</protein>
<dbReference type="Proteomes" id="UP000253846">
    <property type="component" value="Unassembled WGS sequence"/>
</dbReference>
<reference evidence="1 2" key="1">
    <citation type="submission" date="2018-06" db="EMBL/GenBank/DDBJ databases">
        <authorList>
            <consortium name="Pathogen Informatics"/>
            <person name="Doyle S."/>
        </authorList>
    </citation>
    <scope>NUCLEOTIDE SEQUENCE [LARGE SCALE GENOMIC DNA]</scope>
    <source>
        <strain evidence="1 2">NCTC12860</strain>
    </source>
</reference>
<evidence type="ECO:0000313" key="1">
    <source>
        <dbReference type="EMBL" id="SSZ39050.1"/>
    </source>
</evidence>
<evidence type="ECO:0000313" key="2">
    <source>
        <dbReference type="Proteomes" id="UP000253846"/>
    </source>
</evidence>
<sequence>MVAGRARSETSSSTALSCVLRRLPTYVSEHTAKERKGTCAGASALAFVFWKPESTEFESAFLLLVLIALGHSKISQNSDTPTKWAHFYDRTLGFSDPTDRCVDDQNTFKVLKEFHAISNQNESSVSCLSKTVRLGTLQKRDNAKGCHRG</sequence>
<accession>A0A336NAE0</accession>
<proteinExistence type="predicted"/>
<dbReference type="AlphaFoldDB" id="A0A336NAE0"/>
<gene>
    <name evidence="1" type="ORF">NCTC12860_00240</name>
</gene>
<organism evidence="1 2">
    <name type="scientific">Bartonella grahamii</name>
    <dbReference type="NCBI Taxonomy" id="33045"/>
    <lineage>
        <taxon>Bacteria</taxon>
        <taxon>Pseudomonadati</taxon>
        <taxon>Pseudomonadota</taxon>
        <taxon>Alphaproteobacteria</taxon>
        <taxon>Hyphomicrobiales</taxon>
        <taxon>Bartonellaceae</taxon>
        <taxon>Bartonella</taxon>
    </lineage>
</organism>
<name>A0A336NAE0_BARGR</name>
<dbReference type="EMBL" id="UFTD01000001">
    <property type="protein sequence ID" value="SSZ39050.1"/>
    <property type="molecule type" value="Genomic_DNA"/>
</dbReference>